<protein>
    <recommendedName>
        <fullName evidence="3">histidine kinase</fullName>
        <ecNumber evidence="3">2.7.13.3</ecNumber>
    </recommendedName>
</protein>
<organism evidence="17 18">
    <name type="scientific">Vulgatibacter incomptus</name>
    <dbReference type="NCBI Taxonomy" id="1391653"/>
    <lineage>
        <taxon>Bacteria</taxon>
        <taxon>Pseudomonadati</taxon>
        <taxon>Myxococcota</taxon>
        <taxon>Myxococcia</taxon>
        <taxon>Myxococcales</taxon>
        <taxon>Cystobacterineae</taxon>
        <taxon>Vulgatibacteraceae</taxon>
        <taxon>Vulgatibacter</taxon>
    </lineage>
</organism>
<evidence type="ECO:0000256" key="11">
    <source>
        <dbReference type="ARBA" id="ARBA00022989"/>
    </source>
</evidence>
<proteinExistence type="predicted"/>
<keyword evidence="4" id="KW-1003">Cell membrane</keyword>
<dbReference type="EC" id="2.7.13.3" evidence="3"/>
<dbReference type="PANTHER" id="PTHR45528:SF1">
    <property type="entry name" value="SENSOR HISTIDINE KINASE CPXA"/>
    <property type="match status" value="1"/>
</dbReference>
<gene>
    <name evidence="17" type="ORF">AKJ08_2905</name>
</gene>
<name>A0A0K1PG58_9BACT</name>
<dbReference type="SUPFAM" id="SSF158472">
    <property type="entry name" value="HAMP domain-like"/>
    <property type="match status" value="1"/>
</dbReference>
<dbReference type="SUPFAM" id="SSF47384">
    <property type="entry name" value="Homodimeric domain of signal transducing histidine kinase"/>
    <property type="match status" value="1"/>
</dbReference>
<dbReference type="SMART" id="SM00388">
    <property type="entry name" value="HisKA"/>
    <property type="match status" value="1"/>
</dbReference>
<evidence type="ECO:0000256" key="7">
    <source>
        <dbReference type="ARBA" id="ARBA00022692"/>
    </source>
</evidence>
<evidence type="ECO:0000256" key="3">
    <source>
        <dbReference type="ARBA" id="ARBA00012438"/>
    </source>
</evidence>
<dbReference type="PROSITE" id="PS50109">
    <property type="entry name" value="HIS_KIN"/>
    <property type="match status" value="1"/>
</dbReference>
<dbReference type="Pfam" id="PF02518">
    <property type="entry name" value="HATPase_c"/>
    <property type="match status" value="1"/>
</dbReference>
<dbReference type="GO" id="GO:0000155">
    <property type="term" value="F:phosphorelay sensor kinase activity"/>
    <property type="evidence" value="ECO:0007669"/>
    <property type="project" value="InterPro"/>
</dbReference>
<dbReference type="EMBL" id="CP012332">
    <property type="protein sequence ID" value="AKU92518.1"/>
    <property type="molecule type" value="Genomic_DNA"/>
</dbReference>
<evidence type="ECO:0000256" key="1">
    <source>
        <dbReference type="ARBA" id="ARBA00000085"/>
    </source>
</evidence>
<keyword evidence="7 14" id="KW-0812">Transmembrane</keyword>
<dbReference type="InterPro" id="IPR003660">
    <property type="entry name" value="HAMP_dom"/>
</dbReference>
<reference evidence="17 18" key="1">
    <citation type="submission" date="2015-08" db="EMBL/GenBank/DDBJ databases">
        <authorList>
            <person name="Babu N.S."/>
            <person name="Beckwith C.J."/>
            <person name="Beseler K.G."/>
            <person name="Brison A."/>
            <person name="Carone J.V."/>
            <person name="Caskin T.P."/>
            <person name="Diamond M."/>
            <person name="Durham M.E."/>
            <person name="Foxe J.M."/>
            <person name="Go M."/>
            <person name="Henderson B.A."/>
            <person name="Jones I.B."/>
            <person name="McGettigan J.A."/>
            <person name="Micheletti S.J."/>
            <person name="Nasrallah M.E."/>
            <person name="Ortiz D."/>
            <person name="Piller C.R."/>
            <person name="Privatt S.R."/>
            <person name="Schneider S.L."/>
            <person name="Sharp S."/>
            <person name="Smith T.C."/>
            <person name="Stanton J.D."/>
            <person name="Ullery H.E."/>
            <person name="Wilson R.J."/>
            <person name="Serrano M.G."/>
            <person name="Buck G."/>
            <person name="Lee V."/>
            <person name="Wang Y."/>
            <person name="Carvalho R."/>
            <person name="Voegtly L."/>
            <person name="Shi R."/>
            <person name="Duckworth R."/>
            <person name="Johnson A."/>
            <person name="Loviza R."/>
            <person name="Walstead R."/>
            <person name="Shah Z."/>
            <person name="Kiflezghi M."/>
            <person name="Wade K."/>
            <person name="Ball S.L."/>
            <person name="Bradley K.W."/>
            <person name="Asai D.J."/>
            <person name="Bowman C.A."/>
            <person name="Russell D.A."/>
            <person name="Pope W.H."/>
            <person name="Jacobs-Sera D."/>
            <person name="Hendrix R.W."/>
            <person name="Hatfull G.F."/>
        </authorList>
    </citation>
    <scope>NUCLEOTIDE SEQUENCE [LARGE SCALE GENOMIC DNA]</scope>
    <source>
        <strain evidence="17 18">DSM 27710</strain>
    </source>
</reference>
<evidence type="ECO:0000256" key="8">
    <source>
        <dbReference type="ARBA" id="ARBA00022741"/>
    </source>
</evidence>
<keyword evidence="5" id="KW-0597">Phosphoprotein</keyword>
<accession>A0A0K1PG58</accession>
<feature type="domain" description="HAMP" evidence="16">
    <location>
        <begin position="186"/>
        <end position="238"/>
    </location>
</feature>
<dbReference type="RefSeq" id="WP_050726673.1">
    <property type="nucleotide sequence ID" value="NZ_CP012332.1"/>
</dbReference>
<dbReference type="AlphaFoldDB" id="A0A0K1PG58"/>
<dbReference type="Gene3D" id="6.10.340.10">
    <property type="match status" value="1"/>
</dbReference>
<dbReference type="InterPro" id="IPR036097">
    <property type="entry name" value="HisK_dim/P_sf"/>
</dbReference>
<keyword evidence="11 14" id="KW-1133">Transmembrane helix</keyword>
<evidence type="ECO:0000313" key="17">
    <source>
        <dbReference type="EMBL" id="AKU92518.1"/>
    </source>
</evidence>
<dbReference type="Pfam" id="PF00672">
    <property type="entry name" value="HAMP"/>
    <property type="match status" value="1"/>
</dbReference>
<dbReference type="CDD" id="cd00082">
    <property type="entry name" value="HisKA"/>
    <property type="match status" value="1"/>
</dbReference>
<evidence type="ECO:0000256" key="14">
    <source>
        <dbReference type="SAM" id="Phobius"/>
    </source>
</evidence>
<keyword evidence="12" id="KW-0902">Two-component regulatory system</keyword>
<evidence type="ECO:0000256" key="6">
    <source>
        <dbReference type="ARBA" id="ARBA00022679"/>
    </source>
</evidence>
<keyword evidence="10" id="KW-0067">ATP-binding</keyword>
<keyword evidence="18" id="KW-1185">Reference proteome</keyword>
<evidence type="ECO:0000256" key="12">
    <source>
        <dbReference type="ARBA" id="ARBA00023012"/>
    </source>
</evidence>
<dbReference type="Gene3D" id="1.10.287.130">
    <property type="match status" value="1"/>
</dbReference>
<evidence type="ECO:0000256" key="13">
    <source>
        <dbReference type="ARBA" id="ARBA00023136"/>
    </source>
</evidence>
<keyword evidence="9 17" id="KW-0418">Kinase</keyword>
<evidence type="ECO:0000256" key="2">
    <source>
        <dbReference type="ARBA" id="ARBA00004651"/>
    </source>
</evidence>
<evidence type="ECO:0000256" key="4">
    <source>
        <dbReference type="ARBA" id="ARBA00022475"/>
    </source>
</evidence>
<dbReference type="InterPro" id="IPR003661">
    <property type="entry name" value="HisK_dim/P_dom"/>
</dbReference>
<dbReference type="Proteomes" id="UP000055590">
    <property type="component" value="Chromosome"/>
</dbReference>
<dbReference type="InterPro" id="IPR003594">
    <property type="entry name" value="HATPase_dom"/>
</dbReference>
<dbReference type="SMART" id="SM00304">
    <property type="entry name" value="HAMP"/>
    <property type="match status" value="1"/>
</dbReference>
<dbReference type="CDD" id="cd00075">
    <property type="entry name" value="HATPase"/>
    <property type="match status" value="1"/>
</dbReference>
<dbReference type="GO" id="GO:0005524">
    <property type="term" value="F:ATP binding"/>
    <property type="evidence" value="ECO:0007669"/>
    <property type="project" value="UniProtKB-KW"/>
</dbReference>
<dbReference type="CDD" id="cd06225">
    <property type="entry name" value="HAMP"/>
    <property type="match status" value="1"/>
</dbReference>
<comment type="catalytic activity">
    <reaction evidence="1">
        <text>ATP + protein L-histidine = ADP + protein N-phospho-L-histidine.</text>
        <dbReference type="EC" id="2.7.13.3"/>
    </reaction>
</comment>
<feature type="transmembrane region" description="Helical" evidence="14">
    <location>
        <begin position="27"/>
        <end position="50"/>
    </location>
</feature>
<feature type="domain" description="Histidine kinase" evidence="15">
    <location>
        <begin position="246"/>
        <end position="461"/>
    </location>
</feature>
<dbReference type="SMART" id="SM00387">
    <property type="entry name" value="HATPase_c"/>
    <property type="match status" value="1"/>
</dbReference>
<sequence length="462" mass="50144">MSVPANASGGHGERTGAAPRRRLFWRVYLFGSFLLISAGLATALVGSAMGREGPRRDLPRRLTAYVAEGLGPSLNDPDLLRRELLRAGESLRMELSVYDDDGTRLGTTEEPAIEPLSASQVLSLAKGAIRVEDDEPPMPVLAAAIPGSSAYLVARLPRPDVPLERPAAILGAILVVLALVSFPFARSIAAPLERLTATAEQLGQGHLDVRSGLRREDEVGILAVALDEMAERLEILVRSEKELLANVSHELRTPLARIRVALELAQEGDLPEARRYLEEIGSDLVELDRLIEDVLLVARMDLGTSGAPPLRPETIDPRELVELSAKRFRAAYPERTLEVRIGEGIPAAIAADPMLLRRALDNLVDNARKYSDDEVIVELRGEGSFLELTVQDRGIGIDGFDLPWIFSPFFRTDRSRTRKTGGLGLGLTLARRIVEAHGGTLEAQSGAQVGTIFSIRIPLAVA</sequence>
<evidence type="ECO:0000259" key="15">
    <source>
        <dbReference type="PROSITE" id="PS50109"/>
    </source>
</evidence>
<dbReference type="InterPro" id="IPR050398">
    <property type="entry name" value="HssS/ArlS-like"/>
</dbReference>
<evidence type="ECO:0000313" key="18">
    <source>
        <dbReference type="Proteomes" id="UP000055590"/>
    </source>
</evidence>
<comment type="subcellular location">
    <subcellularLocation>
        <location evidence="2">Cell membrane</location>
        <topology evidence="2">Multi-pass membrane protein</topology>
    </subcellularLocation>
</comment>
<dbReference type="GO" id="GO:0005886">
    <property type="term" value="C:plasma membrane"/>
    <property type="evidence" value="ECO:0007669"/>
    <property type="project" value="UniProtKB-SubCell"/>
</dbReference>
<evidence type="ECO:0000256" key="5">
    <source>
        <dbReference type="ARBA" id="ARBA00022553"/>
    </source>
</evidence>
<keyword evidence="8" id="KW-0547">Nucleotide-binding</keyword>
<dbReference type="InterPro" id="IPR004358">
    <property type="entry name" value="Sig_transdc_His_kin-like_C"/>
</dbReference>
<dbReference type="SUPFAM" id="SSF55874">
    <property type="entry name" value="ATPase domain of HSP90 chaperone/DNA topoisomerase II/histidine kinase"/>
    <property type="match status" value="1"/>
</dbReference>
<dbReference type="KEGG" id="vin:AKJ08_2905"/>
<dbReference type="Gene3D" id="3.30.565.10">
    <property type="entry name" value="Histidine kinase-like ATPase, C-terminal domain"/>
    <property type="match status" value="1"/>
</dbReference>
<dbReference type="InterPro" id="IPR005467">
    <property type="entry name" value="His_kinase_dom"/>
</dbReference>
<keyword evidence="13 14" id="KW-0472">Membrane</keyword>
<dbReference type="PANTHER" id="PTHR45528">
    <property type="entry name" value="SENSOR HISTIDINE KINASE CPXA"/>
    <property type="match status" value="1"/>
</dbReference>
<dbReference type="STRING" id="1391653.AKJ08_2905"/>
<evidence type="ECO:0000259" key="16">
    <source>
        <dbReference type="PROSITE" id="PS50885"/>
    </source>
</evidence>
<evidence type="ECO:0000256" key="9">
    <source>
        <dbReference type="ARBA" id="ARBA00022777"/>
    </source>
</evidence>
<dbReference type="PRINTS" id="PR00344">
    <property type="entry name" value="BCTRLSENSOR"/>
</dbReference>
<dbReference type="PROSITE" id="PS50885">
    <property type="entry name" value="HAMP"/>
    <property type="match status" value="1"/>
</dbReference>
<dbReference type="Pfam" id="PF00512">
    <property type="entry name" value="HisKA"/>
    <property type="match status" value="1"/>
</dbReference>
<keyword evidence="6" id="KW-0808">Transferase</keyword>
<evidence type="ECO:0000256" key="10">
    <source>
        <dbReference type="ARBA" id="ARBA00022840"/>
    </source>
</evidence>
<dbReference type="InterPro" id="IPR036890">
    <property type="entry name" value="HATPase_C_sf"/>
</dbReference>